<comment type="similarity">
    <text evidence="3 7">Belongs to the flagella basal body rod proteins family.</text>
</comment>
<evidence type="ECO:0000256" key="6">
    <source>
        <dbReference type="ARBA" id="ARBA00023143"/>
    </source>
</evidence>
<dbReference type="EMBL" id="CP062941">
    <property type="protein sequence ID" value="QOL49808.1"/>
    <property type="molecule type" value="Genomic_DNA"/>
</dbReference>
<proteinExistence type="inferred from homology"/>
<dbReference type="GO" id="GO:0005576">
    <property type="term" value="C:extracellular region"/>
    <property type="evidence" value="ECO:0007669"/>
    <property type="project" value="UniProtKB-SubCell"/>
</dbReference>
<dbReference type="GO" id="GO:0009424">
    <property type="term" value="C:bacterial-type flagellum hook"/>
    <property type="evidence" value="ECO:0007669"/>
    <property type="project" value="UniProtKB-UniRule"/>
</dbReference>
<evidence type="ECO:0000259" key="9">
    <source>
        <dbReference type="Pfam" id="PF06429"/>
    </source>
</evidence>
<name>A0A7L9U472_9BURK</name>
<evidence type="ECO:0000256" key="3">
    <source>
        <dbReference type="ARBA" id="ARBA00009677"/>
    </source>
</evidence>
<feature type="domain" description="Flagellar basal-body/hook protein C-terminal" evidence="9">
    <location>
        <begin position="414"/>
        <end position="453"/>
    </location>
</feature>
<evidence type="ECO:0000256" key="5">
    <source>
        <dbReference type="ARBA" id="ARBA00022525"/>
    </source>
</evidence>
<dbReference type="PRINTS" id="PR01005">
    <property type="entry name" value="FLGHOOKAP1"/>
</dbReference>
<evidence type="ECO:0000256" key="7">
    <source>
        <dbReference type="RuleBase" id="RU362065"/>
    </source>
</evidence>
<keyword evidence="11" id="KW-0282">Flagellum</keyword>
<organism evidence="11 12">
    <name type="scientific">Massilia litorea</name>
    <dbReference type="NCBI Taxonomy" id="2769491"/>
    <lineage>
        <taxon>Bacteria</taxon>
        <taxon>Pseudomonadati</taxon>
        <taxon>Pseudomonadota</taxon>
        <taxon>Betaproteobacteria</taxon>
        <taxon>Burkholderiales</taxon>
        <taxon>Oxalobacteraceae</taxon>
        <taxon>Telluria group</taxon>
        <taxon>Massilia</taxon>
    </lineage>
</organism>
<comment type="subcellular location">
    <subcellularLocation>
        <location evidence="1 7">Bacterial flagellum</location>
    </subcellularLocation>
    <subcellularLocation>
        <location evidence="2 7">Secreted</location>
    </subcellularLocation>
</comment>
<sequence length="456" mass="47231">MTIMTNALSGALASQMALSATSQNIANLQTKGYTRQAALLSAVGADASGKAVGNGVQVSSLLRFADSYKSQQMWRAAGETGQYSQTQPYITQLERVMGDDTASLSVAVDQFFAALNAVGGDNATSTPLRQQVLTAAGVLSQRFNSLNNVYNAQQQSVSQQRSAIVDSANSNIAKIAALNARITQANAVGTPASSLIDARDLAIDELASQMGLEVSDQPGGVRDVSLKTGQALVIGNVPGKLEAIGGVGAQTFVLKFASTTFGLDAAKLGGQLGGLTTYEQDVLKPMQQGVADIASQLATKVNTQLASGYAMDGTAGKPLFVYTPGTTNMMGVSASLDPTGLAFSSDGSQGDSGNLLQLVNINSQAINVTGLGSVLLSDADTQLVGKLGLLSQQNQAGLATAQTMRTHAVDDWQSTSGVNQDEEAVNLVEYQNMYQANMKVMSVANSLFDATLAMMG</sequence>
<evidence type="ECO:0000256" key="8">
    <source>
        <dbReference type="SAM" id="SignalP"/>
    </source>
</evidence>
<dbReference type="PANTHER" id="PTHR30033:SF1">
    <property type="entry name" value="FLAGELLAR HOOK-ASSOCIATED PROTEIN 1"/>
    <property type="match status" value="1"/>
</dbReference>
<feature type="domain" description="Flagellar hook-associated protein FlgK helical" evidence="10">
    <location>
        <begin position="91"/>
        <end position="320"/>
    </location>
</feature>
<dbReference type="PANTHER" id="PTHR30033">
    <property type="entry name" value="FLAGELLAR HOOK-ASSOCIATED PROTEIN 1"/>
    <property type="match status" value="1"/>
</dbReference>
<keyword evidence="12" id="KW-1185">Reference proteome</keyword>
<keyword evidence="6 7" id="KW-0975">Bacterial flagellum</keyword>
<dbReference type="AlphaFoldDB" id="A0A7L9U472"/>
<dbReference type="InterPro" id="IPR053927">
    <property type="entry name" value="FlgK_helical"/>
</dbReference>
<evidence type="ECO:0000259" key="10">
    <source>
        <dbReference type="Pfam" id="PF22638"/>
    </source>
</evidence>
<dbReference type="Pfam" id="PF06429">
    <property type="entry name" value="Flg_bbr_C"/>
    <property type="match status" value="1"/>
</dbReference>
<dbReference type="RefSeq" id="WP_193686833.1">
    <property type="nucleotide sequence ID" value="NZ_CP062941.1"/>
</dbReference>
<keyword evidence="5 7" id="KW-0964">Secreted</keyword>
<accession>A0A7L9U472</accession>
<evidence type="ECO:0000256" key="2">
    <source>
        <dbReference type="ARBA" id="ARBA00004613"/>
    </source>
</evidence>
<dbReference type="InterPro" id="IPR010930">
    <property type="entry name" value="Flg_bb/hook_C_dom"/>
</dbReference>
<dbReference type="GO" id="GO:0005198">
    <property type="term" value="F:structural molecule activity"/>
    <property type="evidence" value="ECO:0007669"/>
    <property type="project" value="UniProtKB-UniRule"/>
</dbReference>
<dbReference type="InterPro" id="IPR002371">
    <property type="entry name" value="FlgK"/>
</dbReference>
<feature type="signal peptide" evidence="8">
    <location>
        <begin position="1"/>
        <end position="19"/>
    </location>
</feature>
<dbReference type="NCBIfam" id="TIGR02492">
    <property type="entry name" value="flgK_ends"/>
    <property type="match status" value="1"/>
</dbReference>
<evidence type="ECO:0000256" key="4">
    <source>
        <dbReference type="ARBA" id="ARBA00016244"/>
    </source>
</evidence>
<evidence type="ECO:0000313" key="12">
    <source>
        <dbReference type="Proteomes" id="UP000593875"/>
    </source>
</evidence>
<evidence type="ECO:0000256" key="1">
    <source>
        <dbReference type="ARBA" id="ARBA00004365"/>
    </source>
</evidence>
<dbReference type="Pfam" id="PF22638">
    <property type="entry name" value="FlgK_D1"/>
    <property type="match status" value="1"/>
</dbReference>
<dbReference type="SUPFAM" id="SSF64518">
    <property type="entry name" value="Phase 1 flagellin"/>
    <property type="match status" value="1"/>
</dbReference>
<reference evidence="11 12" key="1">
    <citation type="submission" date="2020-10" db="EMBL/GenBank/DDBJ databases">
        <title>Genome sequencing of Massilia sp. LPB0304.</title>
        <authorList>
            <person name="Kim J."/>
        </authorList>
    </citation>
    <scope>NUCLEOTIDE SEQUENCE [LARGE SCALE GENOMIC DNA]</scope>
    <source>
        <strain evidence="11 12">LPB0304</strain>
    </source>
</reference>
<dbReference type="GO" id="GO:0044780">
    <property type="term" value="P:bacterial-type flagellum assembly"/>
    <property type="evidence" value="ECO:0007669"/>
    <property type="project" value="InterPro"/>
</dbReference>
<evidence type="ECO:0000313" key="11">
    <source>
        <dbReference type="EMBL" id="QOL49808.1"/>
    </source>
</evidence>
<keyword evidence="11" id="KW-0966">Cell projection</keyword>
<keyword evidence="11" id="KW-0969">Cilium</keyword>
<gene>
    <name evidence="7 11" type="primary">flgK</name>
    <name evidence="11" type="ORF">LPB04_00250</name>
</gene>
<dbReference type="KEGG" id="mlir:LPB04_00250"/>
<protein>
    <recommendedName>
        <fullName evidence="4 7">Flagellar hook-associated protein 1</fullName>
        <shortName evidence="7">HAP1</shortName>
    </recommendedName>
</protein>
<dbReference type="Proteomes" id="UP000593875">
    <property type="component" value="Chromosome"/>
</dbReference>
<keyword evidence="8" id="KW-0732">Signal</keyword>
<feature type="chain" id="PRO_5032479934" description="Flagellar hook-associated protein 1" evidence="8">
    <location>
        <begin position="20"/>
        <end position="456"/>
    </location>
</feature>